<feature type="compositionally biased region" description="Basic and acidic residues" evidence="2">
    <location>
        <begin position="174"/>
        <end position="191"/>
    </location>
</feature>
<feature type="compositionally biased region" description="Basic and acidic residues" evidence="2">
    <location>
        <begin position="349"/>
        <end position="373"/>
    </location>
</feature>
<feature type="compositionally biased region" description="Polar residues" evidence="2">
    <location>
        <begin position="192"/>
        <end position="212"/>
    </location>
</feature>
<dbReference type="Proteomes" id="UP000827092">
    <property type="component" value="Unassembled WGS sequence"/>
</dbReference>
<organism evidence="4 5">
    <name type="scientific">Oedothorax gibbosus</name>
    <dbReference type="NCBI Taxonomy" id="931172"/>
    <lineage>
        <taxon>Eukaryota</taxon>
        <taxon>Metazoa</taxon>
        <taxon>Ecdysozoa</taxon>
        <taxon>Arthropoda</taxon>
        <taxon>Chelicerata</taxon>
        <taxon>Arachnida</taxon>
        <taxon>Araneae</taxon>
        <taxon>Araneomorphae</taxon>
        <taxon>Entelegynae</taxon>
        <taxon>Araneoidea</taxon>
        <taxon>Linyphiidae</taxon>
        <taxon>Erigoninae</taxon>
        <taxon>Oedothorax</taxon>
    </lineage>
</organism>
<feature type="region of interest" description="Disordered" evidence="2">
    <location>
        <begin position="174"/>
        <end position="212"/>
    </location>
</feature>
<keyword evidence="3" id="KW-0472">Membrane</keyword>
<dbReference type="EMBL" id="JAFNEN010000491">
    <property type="protein sequence ID" value="KAG8181873.1"/>
    <property type="molecule type" value="Genomic_DNA"/>
</dbReference>
<keyword evidence="3" id="KW-0812">Transmembrane</keyword>
<accession>A0AAV6UDQ2</accession>
<feature type="compositionally biased region" description="Polar residues" evidence="2">
    <location>
        <begin position="242"/>
        <end position="255"/>
    </location>
</feature>
<proteinExistence type="predicted"/>
<name>A0AAV6UDQ2_9ARAC</name>
<feature type="region of interest" description="Disordered" evidence="2">
    <location>
        <begin position="1"/>
        <end position="73"/>
    </location>
</feature>
<evidence type="ECO:0000313" key="5">
    <source>
        <dbReference type="Proteomes" id="UP000827092"/>
    </source>
</evidence>
<feature type="region of interest" description="Disordered" evidence="2">
    <location>
        <begin position="95"/>
        <end position="141"/>
    </location>
</feature>
<feature type="compositionally biased region" description="Basic and acidic residues" evidence="2">
    <location>
        <begin position="321"/>
        <end position="339"/>
    </location>
</feature>
<evidence type="ECO:0000256" key="1">
    <source>
        <dbReference type="SAM" id="Coils"/>
    </source>
</evidence>
<feature type="compositionally biased region" description="Basic residues" evidence="2">
    <location>
        <begin position="26"/>
        <end position="42"/>
    </location>
</feature>
<evidence type="ECO:0008006" key="6">
    <source>
        <dbReference type="Google" id="ProtNLM"/>
    </source>
</evidence>
<feature type="compositionally biased region" description="Polar residues" evidence="2">
    <location>
        <begin position="8"/>
        <end position="23"/>
    </location>
</feature>
<feature type="compositionally biased region" description="Polar residues" evidence="2">
    <location>
        <begin position="115"/>
        <end position="128"/>
    </location>
</feature>
<keyword evidence="1" id="KW-0175">Coiled coil</keyword>
<reference evidence="4 5" key="1">
    <citation type="journal article" date="2022" name="Nat. Ecol. Evol.">
        <title>A masculinizing supergene underlies an exaggerated male reproductive morph in a spider.</title>
        <authorList>
            <person name="Hendrickx F."/>
            <person name="De Corte Z."/>
            <person name="Sonet G."/>
            <person name="Van Belleghem S.M."/>
            <person name="Kostlbacher S."/>
            <person name="Vangestel C."/>
        </authorList>
    </citation>
    <scope>NUCLEOTIDE SEQUENCE [LARGE SCALE GENOMIC DNA]</scope>
    <source>
        <strain evidence="4">W744_W776</strain>
    </source>
</reference>
<keyword evidence="5" id="KW-1185">Reference proteome</keyword>
<feature type="region of interest" description="Disordered" evidence="2">
    <location>
        <begin position="236"/>
        <end position="402"/>
    </location>
</feature>
<dbReference type="AlphaFoldDB" id="A0AAV6UDQ2"/>
<feature type="compositionally biased region" description="Polar residues" evidence="2">
    <location>
        <begin position="47"/>
        <end position="67"/>
    </location>
</feature>
<feature type="coiled-coil region" evidence="1">
    <location>
        <begin position="536"/>
        <end position="563"/>
    </location>
</feature>
<evidence type="ECO:0000313" key="4">
    <source>
        <dbReference type="EMBL" id="KAG8181873.1"/>
    </source>
</evidence>
<protein>
    <recommendedName>
        <fullName evidence="6">Lymphoid-restricted membrane protein</fullName>
    </recommendedName>
</protein>
<keyword evidence="3" id="KW-1133">Transmembrane helix</keyword>
<feature type="compositionally biased region" description="Basic and acidic residues" evidence="2">
    <location>
        <begin position="256"/>
        <end position="265"/>
    </location>
</feature>
<evidence type="ECO:0000256" key="2">
    <source>
        <dbReference type="SAM" id="MobiDB-lite"/>
    </source>
</evidence>
<evidence type="ECO:0000256" key="3">
    <source>
        <dbReference type="SAM" id="Phobius"/>
    </source>
</evidence>
<gene>
    <name evidence="4" type="ORF">JTE90_007198</name>
</gene>
<comment type="caution">
    <text evidence="4">The sequence shown here is derived from an EMBL/GenBank/DDBJ whole genome shotgun (WGS) entry which is preliminary data.</text>
</comment>
<sequence length="674" mass="75911">MSRYSDLHPTSSNDRMGSSVQDLRNQKSRLPRKTPLKAKSLKPPKQIRQQTVDNQMHSTKLITSETAPNEHSEVKLVPETSNILFFGCQDTGPKVAGHDQKCTNGNTKDSETDETSNIPLLDCQSTGPRPNGKEKKCTGPNKYTKCSEIEETSNIPLFVTGLLSQASLFVTSQDRKNTVPNQDNKESKIKETSNNIFFDYQDTGSRSNGQDQKFTYLNRDTKESKFVETSNFPFIDFESTDSRSTSQHQKNTGSNRDNKESKIEETSSSPLFDSHDTDSRPIGQDQKSIFPNRETKVTEIEETSNRPLFDNQVSGPIPTGQDRKNTGPNRNNKESKTEETSNSPFFDCQDNKGPRPNGQDRKSIGLNFDTKDFEIEETSNRPLFDCQDTGPIPTGQNKKSNALNRDTKGYEIEETSNCPIYHSRVCPTPTGQEMKYTSEVTNRDTEGTDMEDLDLQEIVKHASMFDTHVDVVNASPETNIKLGEPFIIHLLDVLRKELSQKGDDGSGVNLVEARNILRHALAISNDNFRAASLQLSLATKHELANLKQEMELLAQEMIEAIQKAAGVVKKCRELLPERLSADHQVEKILEEGKNEAGRRKHKEELGANRYSCLTFLVIFLLIVANIQIFVLHAIAFRNHEHLNKECQLMKTGFLHDLTAWLNSTHIYSIVSKLL</sequence>
<feature type="transmembrane region" description="Helical" evidence="3">
    <location>
        <begin position="613"/>
        <end position="635"/>
    </location>
</feature>